<accession>A0A1J3JNA5</accession>
<protein>
    <submittedName>
        <fullName evidence="2">F-box protein PP2-A15</fullName>
    </submittedName>
</protein>
<dbReference type="Pfam" id="PF12937">
    <property type="entry name" value="F-box-like"/>
    <property type="match status" value="1"/>
</dbReference>
<dbReference type="CDD" id="cd22162">
    <property type="entry name" value="F-box_AtSKIP3-like"/>
    <property type="match status" value="1"/>
</dbReference>
<dbReference type="InterPro" id="IPR004007">
    <property type="entry name" value="DhaL_dom"/>
</dbReference>
<dbReference type="GO" id="GO:0004371">
    <property type="term" value="F:glycerone kinase activity"/>
    <property type="evidence" value="ECO:0007669"/>
    <property type="project" value="InterPro"/>
</dbReference>
<dbReference type="Pfam" id="PF02734">
    <property type="entry name" value="Dak2"/>
    <property type="match status" value="1"/>
</dbReference>
<dbReference type="Gene3D" id="1.25.40.340">
    <property type="match status" value="1"/>
</dbReference>
<dbReference type="GO" id="GO:0006071">
    <property type="term" value="P:glycerol metabolic process"/>
    <property type="evidence" value="ECO:0007669"/>
    <property type="project" value="InterPro"/>
</dbReference>
<proteinExistence type="predicted"/>
<reference evidence="2" key="1">
    <citation type="submission" date="2016-07" db="EMBL/GenBank/DDBJ databases">
        <title>De novo transcriptome assembly of four accessions of the metal hyperaccumulator plant Noccaea caerulescens.</title>
        <authorList>
            <person name="Blande D."/>
            <person name="Halimaa P."/>
            <person name="Tervahauta A.I."/>
            <person name="Aarts M.G."/>
            <person name="Karenlampi S.O."/>
        </authorList>
    </citation>
    <scope>NUCLEOTIDE SEQUENCE</scope>
</reference>
<dbReference type="InterPro" id="IPR036047">
    <property type="entry name" value="F-box-like_dom_sf"/>
</dbReference>
<dbReference type="InterPro" id="IPR001810">
    <property type="entry name" value="F-box_dom"/>
</dbReference>
<sequence>MGSSLSNLNDGTNDLATGPSLGDIPESCVACVFTYLTPPEICNLAGLNRSFRGAASSDSVWETKLPPNYQDLLDLLPPERYHGLTKKDIFAVLSRPIPFDDGNKELWIDRVTGRVCMAISARGMAITGIEDRRYWNWITTDEASSGIFAATAGAESTIQMQAQAGRSSYVSDEILASIPDPGAMAAATWYSAAARAVKELSQEVL</sequence>
<organism evidence="2">
    <name type="scientific">Noccaea caerulescens</name>
    <name type="common">Alpine penny-cress</name>
    <name type="synonym">Thlaspi caerulescens</name>
    <dbReference type="NCBI Taxonomy" id="107243"/>
    <lineage>
        <taxon>Eukaryota</taxon>
        <taxon>Viridiplantae</taxon>
        <taxon>Streptophyta</taxon>
        <taxon>Embryophyta</taxon>
        <taxon>Tracheophyta</taxon>
        <taxon>Spermatophyta</taxon>
        <taxon>Magnoliopsida</taxon>
        <taxon>eudicotyledons</taxon>
        <taxon>Gunneridae</taxon>
        <taxon>Pentapetalae</taxon>
        <taxon>rosids</taxon>
        <taxon>malvids</taxon>
        <taxon>Brassicales</taxon>
        <taxon>Brassicaceae</taxon>
        <taxon>Coluteocarpeae</taxon>
        <taxon>Noccaea</taxon>
    </lineage>
</organism>
<dbReference type="AlphaFoldDB" id="A0A1J3JNA5"/>
<dbReference type="InterPro" id="IPR025886">
    <property type="entry name" value="PP2-like"/>
</dbReference>
<dbReference type="EMBL" id="GEVM01012109">
    <property type="protein sequence ID" value="JAU93829.1"/>
    <property type="molecule type" value="Transcribed_RNA"/>
</dbReference>
<feature type="domain" description="F-box" evidence="1">
    <location>
        <begin position="18"/>
        <end position="64"/>
    </location>
</feature>
<dbReference type="Gene3D" id="1.20.1280.50">
    <property type="match status" value="1"/>
</dbReference>
<dbReference type="SUPFAM" id="SSF101473">
    <property type="entry name" value="DhaL-like"/>
    <property type="match status" value="1"/>
</dbReference>
<dbReference type="PANTHER" id="PTHR31960:SF2">
    <property type="entry name" value="F-BOX PROTEIN PP2-A15"/>
    <property type="match status" value="1"/>
</dbReference>
<dbReference type="PANTHER" id="PTHR31960">
    <property type="entry name" value="F-BOX PROTEIN PP2-A15"/>
    <property type="match status" value="1"/>
</dbReference>
<evidence type="ECO:0000313" key="2">
    <source>
        <dbReference type="EMBL" id="JAU93829.1"/>
    </source>
</evidence>
<dbReference type="SMART" id="SM00256">
    <property type="entry name" value="FBOX"/>
    <property type="match status" value="1"/>
</dbReference>
<dbReference type="InterPro" id="IPR036117">
    <property type="entry name" value="DhaL_dom_sf"/>
</dbReference>
<dbReference type="Pfam" id="PF14299">
    <property type="entry name" value="PP2"/>
    <property type="match status" value="1"/>
</dbReference>
<dbReference type="SUPFAM" id="SSF81383">
    <property type="entry name" value="F-box domain"/>
    <property type="match status" value="1"/>
</dbReference>
<evidence type="ECO:0000259" key="1">
    <source>
        <dbReference type="PROSITE" id="PS50181"/>
    </source>
</evidence>
<gene>
    <name evidence="2" type="ORF">MP_TR7865_c3_g1_i1_g.22643</name>
</gene>
<dbReference type="PROSITE" id="PS50181">
    <property type="entry name" value="FBOX"/>
    <property type="match status" value="1"/>
</dbReference>
<name>A0A1J3JNA5_NOCCA</name>